<dbReference type="Gene3D" id="1.10.10.10">
    <property type="entry name" value="Winged helix-like DNA-binding domain superfamily/Winged helix DNA-binding domain"/>
    <property type="match status" value="1"/>
</dbReference>
<keyword evidence="3" id="KW-1185">Reference proteome</keyword>
<name>A0AAW6U792_9MOLU</name>
<evidence type="ECO:0000259" key="1">
    <source>
        <dbReference type="Pfam" id="PF12728"/>
    </source>
</evidence>
<dbReference type="InterPro" id="IPR009061">
    <property type="entry name" value="DNA-bd_dom_put_sf"/>
</dbReference>
<dbReference type="Pfam" id="PF12728">
    <property type="entry name" value="HTH_17"/>
    <property type="match status" value="1"/>
</dbReference>
<gene>
    <name evidence="2" type="ORF">QJ521_02215</name>
</gene>
<dbReference type="NCBIfam" id="TIGR01764">
    <property type="entry name" value="excise"/>
    <property type="match status" value="1"/>
</dbReference>
<dbReference type="EMBL" id="JASCXW010000004">
    <property type="protein sequence ID" value="MDI6452367.1"/>
    <property type="molecule type" value="Genomic_DNA"/>
</dbReference>
<protein>
    <submittedName>
        <fullName evidence="2">Helix-turn-helix domain-containing protein</fullName>
    </submittedName>
</protein>
<comment type="caution">
    <text evidence="2">The sequence shown here is derived from an EMBL/GenBank/DDBJ whole genome shotgun (WGS) entry which is preliminary data.</text>
</comment>
<accession>A0AAW6U792</accession>
<dbReference type="InterPro" id="IPR036388">
    <property type="entry name" value="WH-like_DNA-bd_sf"/>
</dbReference>
<evidence type="ECO:0000313" key="3">
    <source>
        <dbReference type="Proteomes" id="UP001431532"/>
    </source>
</evidence>
<dbReference type="InterPro" id="IPR041657">
    <property type="entry name" value="HTH_17"/>
</dbReference>
<dbReference type="InterPro" id="IPR010093">
    <property type="entry name" value="SinI_DNA-bd"/>
</dbReference>
<dbReference type="GO" id="GO:0003677">
    <property type="term" value="F:DNA binding"/>
    <property type="evidence" value="ECO:0007669"/>
    <property type="project" value="InterPro"/>
</dbReference>
<evidence type="ECO:0000313" key="2">
    <source>
        <dbReference type="EMBL" id="MDI6452367.1"/>
    </source>
</evidence>
<dbReference type="SUPFAM" id="SSF46955">
    <property type="entry name" value="Putative DNA-binding domain"/>
    <property type="match status" value="1"/>
</dbReference>
<organism evidence="2 3">
    <name type="scientific">Peloplasma aerotolerans</name>
    <dbReference type="NCBI Taxonomy" id="3044389"/>
    <lineage>
        <taxon>Bacteria</taxon>
        <taxon>Bacillati</taxon>
        <taxon>Mycoplasmatota</taxon>
        <taxon>Mollicutes</taxon>
        <taxon>Acholeplasmatales</taxon>
        <taxon>Acholeplasmataceae</taxon>
        <taxon>Peloplasma</taxon>
    </lineage>
</organism>
<dbReference type="Proteomes" id="UP001431532">
    <property type="component" value="Unassembled WGS sequence"/>
</dbReference>
<feature type="domain" description="Helix-turn-helix" evidence="1">
    <location>
        <begin position="12"/>
        <end position="57"/>
    </location>
</feature>
<proteinExistence type="predicted"/>
<sequence>MIKENNNELQAYSVGDVAEFLQVSPRTIYKHLSDGVLKGFKAGNKWRFTYAAVNDYIIKLEKKANNDVKRED</sequence>
<reference evidence="2" key="1">
    <citation type="submission" date="2023-05" db="EMBL/GenBank/DDBJ databases">
        <title>Mariniplasma microaerophilum sp. nov., a novel anaerobic mollicute isolated from terrestrial mud volcano, Taman Peninsula, Russia.</title>
        <authorList>
            <person name="Khomyakova M.A."/>
            <person name="Merkel A.Y."/>
            <person name="Slobodkin A.I."/>
        </authorList>
    </citation>
    <scope>NUCLEOTIDE SEQUENCE</scope>
    <source>
        <strain evidence="2">M4Ah</strain>
    </source>
</reference>
<dbReference type="RefSeq" id="WP_282838782.1">
    <property type="nucleotide sequence ID" value="NZ_JASCXW010000004.1"/>
</dbReference>
<dbReference type="AlphaFoldDB" id="A0AAW6U792"/>